<dbReference type="AlphaFoldDB" id="A0A5D0WJS6"/>
<dbReference type="InterPro" id="IPR050624">
    <property type="entry name" value="HTH-type_Tx_Regulator"/>
</dbReference>
<organism evidence="4 5">
    <name type="scientific">Acetobacterium wieringae</name>
    <dbReference type="NCBI Taxonomy" id="52694"/>
    <lineage>
        <taxon>Bacteria</taxon>
        <taxon>Bacillati</taxon>
        <taxon>Bacillota</taxon>
        <taxon>Clostridia</taxon>
        <taxon>Eubacteriales</taxon>
        <taxon>Eubacteriaceae</taxon>
        <taxon>Acetobacterium</taxon>
    </lineage>
</organism>
<dbReference type="Proteomes" id="UP000322619">
    <property type="component" value="Unassembled WGS sequence"/>
</dbReference>
<dbReference type="InterPro" id="IPR001647">
    <property type="entry name" value="HTH_TetR"/>
</dbReference>
<feature type="domain" description="HTH tetR-type" evidence="3">
    <location>
        <begin position="28"/>
        <end position="88"/>
    </location>
</feature>
<keyword evidence="1 2" id="KW-0238">DNA-binding</keyword>
<feature type="DNA-binding region" description="H-T-H motif" evidence="2">
    <location>
        <begin position="51"/>
        <end position="70"/>
    </location>
</feature>
<dbReference type="PANTHER" id="PTHR43479">
    <property type="entry name" value="ACREF/ENVCD OPERON REPRESSOR-RELATED"/>
    <property type="match status" value="1"/>
</dbReference>
<dbReference type="GO" id="GO:0003677">
    <property type="term" value="F:DNA binding"/>
    <property type="evidence" value="ECO:0007669"/>
    <property type="project" value="UniProtKB-UniRule"/>
</dbReference>
<dbReference type="Pfam" id="PF00440">
    <property type="entry name" value="TetR_N"/>
    <property type="match status" value="1"/>
</dbReference>
<dbReference type="PROSITE" id="PS50977">
    <property type="entry name" value="HTH_TETR_2"/>
    <property type="match status" value="1"/>
</dbReference>
<evidence type="ECO:0000313" key="4">
    <source>
        <dbReference type="EMBL" id="TYC84496.1"/>
    </source>
</evidence>
<gene>
    <name evidence="4" type="ORF">FXB42_12075</name>
</gene>
<dbReference type="InterPro" id="IPR009057">
    <property type="entry name" value="Homeodomain-like_sf"/>
</dbReference>
<dbReference type="PRINTS" id="PR00455">
    <property type="entry name" value="HTHTETR"/>
</dbReference>
<evidence type="ECO:0000256" key="2">
    <source>
        <dbReference type="PROSITE-ProRule" id="PRU00335"/>
    </source>
</evidence>
<dbReference type="SUPFAM" id="SSF46689">
    <property type="entry name" value="Homeodomain-like"/>
    <property type="match status" value="1"/>
</dbReference>
<reference evidence="4 5" key="1">
    <citation type="submission" date="2019-08" db="EMBL/GenBank/DDBJ databases">
        <title>Isolation and enrichment of carboxydotrophic bacteria from anaerobic sludge for the production of bio-based chemicals from syngas.</title>
        <authorList>
            <person name="Antares A.L."/>
            <person name="Moreira J."/>
            <person name="Diender M."/>
            <person name="Parshina S.N."/>
            <person name="Stams A.J.M."/>
            <person name="Alves M."/>
            <person name="Alves J.I."/>
            <person name="Sousa D.Z."/>
        </authorList>
    </citation>
    <scope>NUCLEOTIDE SEQUENCE [LARGE SCALE GENOMIC DNA]</scope>
    <source>
        <strain evidence="4 5">JM</strain>
    </source>
</reference>
<name>A0A5D0WJS6_9FIRM</name>
<comment type="caution">
    <text evidence="4">The sequence shown here is derived from an EMBL/GenBank/DDBJ whole genome shotgun (WGS) entry which is preliminary data.</text>
</comment>
<dbReference type="PANTHER" id="PTHR43479:SF11">
    <property type="entry name" value="ACREF_ENVCD OPERON REPRESSOR-RELATED"/>
    <property type="match status" value="1"/>
</dbReference>
<evidence type="ECO:0000256" key="1">
    <source>
        <dbReference type="ARBA" id="ARBA00023125"/>
    </source>
</evidence>
<proteinExistence type="predicted"/>
<dbReference type="EMBL" id="VSLA01000025">
    <property type="protein sequence ID" value="TYC84496.1"/>
    <property type="molecule type" value="Genomic_DNA"/>
</dbReference>
<accession>A0A5D0WJS6</accession>
<sequence>MRLTSEQVLTIIRLTLVHLWCMIKGAIMDTKERILYISLDLFAQKGFSGVSVRDIASAVGVRESALYKHFKNKQDILDSIMVSMKERIELVYQENEVPEVVTEDVAQAYKELSLEKLCEISWNLFSLFTKDPLVSNYRKLLMREQFGNEQAARQYGETYLLGAVHKHSKTFAKLVEGKLFREENPEIIALQFYGPILLLFQQYDCNPENEEQIKGYLNEHIRVFGENYSRQV</sequence>
<dbReference type="OrthoDB" id="9808476at2"/>
<protein>
    <submittedName>
        <fullName evidence="4">TetR/AcrR family transcriptional regulator</fullName>
    </submittedName>
</protein>
<evidence type="ECO:0000259" key="3">
    <source>
        <dbReference type="PROSITE" id="PS50977"/>
    </source>
</evidence>
<dbReference type="Gene3D" id="1.10.357.10">
    <property type="entry name" value="Tetracycline Repressor, domain 2"/>
    <property type="match status" value="1"/>
</dbReference>
<evidence type="ECO:0000313" key="5">
    <source>
        <dbReference type="Proteomes" id="UP000322619"/>
    </source>
</evidence>